<evidence type="ECO:0000313" key="3">
    <source>
        <dbReference type="Proteomes" id="UP001449795"/>
    </source>
</evidence>
<dbReference type="EC" id="2.4.-.-" evidence="2"/>
<keyword evidence="3" id="KW-1185">Reference proteome</keyword>
<dbReference type="Pfam" id="PF00535">
    <property type="entry name" value="Glycos_transf_2"/>
    <property type="match status" value="1"/>
</dbReference>
<keyword evidence="2" id="KW-0808">Transferase</keyword>
<dbReference type="CDD" id="cd00761">
    <property type="entry name" value="Glyco_tranf_GTA_type"/>
    <property type="match status" value="1"/>
</dbReference>
<keyword evidence="2" id="KW-0328">Glycosyltransferase</keyword>
<protein>
    <submittedName>
        <fullName evidence="2">Glycosyltransferase family A protein</fullName>
        <ecNumber evidence="2">2.4.-.-</ecNumber>
    </submittedName>
</protein>
<dbReference type="PANTHER" id="PTHR43685">
    <property type="entry name" value="GLYCOSYLTRANSFERASE"/>
    <property type="match status" value="1"/>
</dbReference>
<accession>A0ABZ3D3Y9</accession>
<dbReference type="EMBL" id="CP152276">
    <property type="protein sequence ID" value="XAE42324.1"/>
    <property type="molecule type" value="Genomic_DNA"/>
</dbReference>
<dbReference type="GO" id="GO:0016757">
    <property type="term" value="F:glycosyltransferase activity"/>
    <property type="evidence" value="ECO:0007669"/>
    <property type="project" value="UniProtKB-KW"/>
</dbReference>
<feature type="domain" description="Glycosyltransferase 2-like" evidence="1">
    <location>
        <begin position="31"/>
        <end position="162"/>
    </location>
</feature>
<dbReference type="InterPro" id="IPR029044">
    <property type="entry name" value="Nucleotide-diphossugar_trans"/>
</dbReference>
<proteinExistence type="predicted"/>
<dbReference type="InterPro" id="IPR050834">
    <property type="entry name" value="Glycosyltransf_2"/>
</dbReference>
<evidence type="ECO:0000259" key="1">
    <source>
        <dbReference type="Pfam" id="PF00535"/>
    </source>
</evidence>
<name>A0ABZ3D3Y9_9PROT</name>
<gene>
    <name evidence="2" type="ORF">AAC691_19010</name>
</gene>
<organism evidence="2 3">
    <name type="scientific">Nguyenibacter vanlangensis</name>
    <dbReference type="NCBI Taxonomy" id="1216886"/>
    <lineage>
        <taxon>Bacteria</taxon>
        <taxon>Pseudomonadati</taxon>
        <taxon>Pseudomonadota</taxon>
        <taxon>Alphaproteobacteria</taxon>
        <taxon>Acetobacterales</taxon>
        <taxon>Acetobacteraceae</taxon>
        <taxon>Nguyenibacter</taxon>
    </lineage>
</organism>
<dbReference type="Gene3D" id="3.90.550.10">
    <property type="entry name" value="Spore Coat Polysaccharide Biosynthesis Protein SpsA, Chain A"/>
    <property type="match status" value="1"/>
</dbReference>
<dbReference type="RefSeq" id="WP_342628093.1">
    <property type="nucleotide sequence ID" value="NZ_CP152276.1"/>
</dbReference>
<dbReference type="PANTHER" id="PTHR43685:SF2">
    <property type="entry name" value="GLYCOSYLTRANSFERASE 2-LIKE DOMAIN-CONTAINING PROTEIN"/>
    <property type="match status" value="1"/>
</dbReference>
<dbReference type="SUPFAM" id="SSF53448">
    <property type="entry name" value="Nucleotide-diphospho-sugar transferases"/>
    <property type="match status" value="1"/>
</dbReference>
<dbReference type="Proteomes" id="UP001449795">
    <property type="component" value="Chromosome"/>
</dbReference>
<reference evidence="2 3" key="1">
    <citation type="submission" date="2024-04" db="EMBL/GenBank/DDBJ databases">
        <title>Complete genome sequence of Nguyenibacter vanlangesis HBCM-1154, a strain capable of nitrogen fixation, IAA production, and phosphorus solubilization isolated from sugarcane soil.</title>
        <authorList>
            <person name="MY HANH P."/>
        </authorList>
    </citation>
    <scope>NUCLEOTIDE SEQUENCE [LARGE SCALE GENOMIC DNA]</scope>
    <source>
        <strain evidence="2 3">HBCM 1154</strain>
    </source>
</reference>
<sequence>MMFKRTCPRLIPFDVLFEECRSPHTELDCITVAVSLYNYDKFIIECLESIHEQTHRNIDLIVVDDCSTTSAPVDVVTGWMKEHHDRFRRTTLLRHRRNQGLAEARNTAFFHARTDPVFVMDADNQIYPRALSKLYEFVQFREYDAAYTQLEFFGEERRLGYADFWDKGRFRYGNYVDAMALISRSAWEEVGGYSHVQGGWEDYEFWCKFIEAGMKAAYVPQILCRYRVHGTSMLRTDTAANHDRIRIEMIMRHPWLQI</sequence>
<evidence type="ECO:0000313" key="2">
    <source>
        <dbReference type="EMBL" id="XAE42324.1"/>
    </source>
</evidence>
<dbReference type="InterPro" id="IPR001173">
    <property type="entry name" value="Glyco_trans_2-like"/>
</dbReference>